<gene>
    <name evidence="1" type="ORF">NSCI0253_LOCUS33164</name>
</gene>
<organism evidence="1">
    <name type="scientific">Noctiluca scintillans</name>
    <name type="common">Sea sparkle</name>
    <name type="synonym">Red tide dinoflagellate</name>
    <dbReference type="NCBI Taxonomy" id="2966"/>
    <lineage>
        <taxon>Eukaryota</taxon>
        <taxon>Sar</taxon>
        <taxon>Alveolata</taxon>
        <taxon>Dinophyceae</taxon>
        <taxon>Noctilucales</taxon>
        <taxon>Noctilucaceae</taxon>
        <taxon>Noctiluca</taxon>
    </lineage>
</organism>
<protein>
    <submittedName>
        <fullName evidence="1">Uncharacterized protein</fullName>
    </submittedName>
</protein>
<proteinExistence type="predicted"/>
<evidence type="ECO:0000313" key="1">
    <source>
        <dbReference type="EMBL" id="CAD8858810.1"/>
    </source>
</evidence>
<dbReference type="AlphaFoldDB" id="A0A7S1AMA0"/>
<sequence length="109" mass="12371">MAIHTVVHDKVARKARHEKTHKIIHIAACRRTIELRGNERFAVQSVRRETRHVLNIITIDLQAVCLTKGHHRFGVAENGDQTNETDVVNARGQTDQNLVGIKLRLRTAP</sequence>
<name>A0A7S1AMA0_NOCSC</name>
<accession>A0A7S1AMA0</accession>
<dbReference type="EMBL" id="HBFQ01046618">
    <property type="protein sequence ID" value="CAD8858810.1"/>
    <property type="molecule type" value="Transcribed_RNA"/>
</dbReference>
<reference evidence="1" key="1">
    <citation type="submission" date="2021-01" db="EMBL/GenBank/DDBJ databases">
        <authorList>
            <person name="Corre E."/>
            <person name="Pelletier E."/>
            <person name="Niang G."/>
            <person name="Scheremetjew M."/>
            <person name="Finn R."/>
            <person name="Kale V."/>
            <person name="Holt S."/>
            <person name="Cochrane G."/>
            <person name="Meng A."/>
            <person name="Brown T."/>
            <person name="Cohen L."/>
        </authorList>
    </citation>
    <scope>NUCLEOTIDE SEQUENCE</scope>
</reference>